<dbReference type="InterPro" id="IPR020458">
    <property type="entry name" value="Znf_DskA_TraR_CS"/>
</dbReference>
<evidence type="ECO:0000256" key="3">
    <source>
        <dbReference type="ARBA" id="ARBA00022833"/>
    </source>
</evidence>
<organism evidence="6 7">
    <name type="scientific">Rhodophyticola porphyridii</name>
    <dbReference type="NCBI Taxonomy" id="1852017"/>
    <lineage>
        <taxon>Bacteria</taxon>
        <taxon>Pseudomonadati</taxon>
        <taxon>Pseudomonadota</taxon>
        <taxon>Alphaproteobacteria</taxon>
        <taxon>Rhodobacterales</taxon>
        <taxon>Roseobacteraceae</taxon>
        <taxon>Rhodophyticola</taxon>
    </lineage>
</organism>
<dbReference type="Gene3D" id="1.20.120.910">
    <property type="entry name" value="DksA, coiled-coil domain"/>
    <property type="match status" value="1"/>
</dbReference>
<dbReference type="PANTHER" id="PTHR33823">
    <property type="entry name" value="RNA POLYMERASE-BINDING TRANSCRIPTION FACTOR DKSA-RELATED"/>
    <property type="match status" value="1"/>
</dbReference>
<keyword evidence="2" id="KW-0863">Zinc-finger</keyword>
<evidence type="ECO:0000259" key="5">
    <source>
        <dbReference type="Pfam" id="PF01258"/>
    </source>
</evidence>
<dbReference type="GO" id="GO:0008270">
    <property type="term" value="F:zinc ion binding"/>
    <property type="evidence" value="ECO:0007669"/>
    <property type="project" value="UniProtKB-KW"/>
</dbReference>
<dbReference type="RefSeq" id="WP_121896635.1">
    <property type="nucleotide sequence ID" value="NZ_RCNT01000001.1"/>
</dbReference>
<dbReference type="Pfam" id="PF01258">
    <property type="entry name" value="zf-dskA_traR"/>
    <property type="match status" value="1"/>
</dbReference>
<evidence type="ECO:0000256" key="2">
    <source>
        <dbReference type="ARBA" id="ARBA00022771"/>
    </source>
</evidence>
<gene>
    <name evidence="6" type="ORF">D9R08_03820</name>
</gene>
<keyword evidence="1" id="KW-0479">Metal-binding</keyword>
<dbReference type="InterPro" id="IPR000962">
    <property type="entry name" value="Znf_DskA_TraR"/>
</dbReference>
<dbReference type="SUPFAM" id="SSF57716">
    <property type="entry name" value="Glucocorticoid receptor-like (DNA-binding domain)"/>
    <property type="match status" value="1"/>
</dbReference>
<dbReference type="Proteomes" id="UP000281343">
    <property type="component" value="Unassembled WGS sequence"/>
</dbReference>
<feature type="domain" description="Zinc finger DksA/TraR C4-type" evidence="5">
    <location>
        <begin position="84"/>
        <end position="114"/>
    </location>
</feature>
<evidence type="ECO:0000313" key="7">
    <source>
        <dbReference type="Proteomes" id="UP000281343"/>
    </source>
</evidence>
<protein>
    <submittedName>
        <fullName evidence="6">TraR/DksA family transcriptional regulator</fullName>
    </submittedName>
</protein>
<name>A0A3L9YDG4_9RHOB</name>
<dbReference type="OrthoDB" id="1121111at2"/>
<sequence>MSDPTDASLAARYQPRLLAERAEILAASDKTGDSRKPVELDQQSVGRLSRMDALQGQAMAKGLEARRHGRLRAIEAALARIGAGDFGWCEDCGEFIGAGRLDFDPCVPRCIGCAS</sequence>
<comment type="caution">
    <text evidence="6">The sequence shown here is derived from an EMBL/GenBank/DDBJ whole genome shotgun (WGS) entry which is preliminary data.</text>
</comment>
<dbReference type="EMBL" id="RCNT01000001">
    <property type="protein sequence ID" value="RMA44046.1"/>
    <property type="molecule type" value="Genomic_DNA"/>
</dbReference>
<dbReference type="PROSITE" id="PS01102">
    <property type="entry name" value="ZF_DKSA_1"/>
    <property type="match status" value="1"/>
</dbReference>
<dbReference type="PROSITE" id="PS51128">
    <property type="entry name" value="ZF_DKSA_2"/>
    <property type="match status" value="1"/>
</dbReference>
<proteinExistence type="predicted"/>
<reference evidence="6 7" key="1">
    <citation type="submission" date="2018-10" db="EMBL/GenBank/DDBJ databases">
        <authorList>
            <person name="Jung H.S."/>
            <person name="Jeon C.O."/>
        </authorList>
    </citation>
    <scope>NUCLEOTIDE SEQUENCE [LARGE SCALE GENOMIC DNA]</scope>
    <source>
        <strain evidence="6 7">MA-7-27</strain>
    </source>
</reference>
<dbReference type="PANTHER" id="PTHR33823:SF4">
    <property type="entry name" value="GENERAL STRESS PROTEIN 16O"/>
    <property type="match status" value="1"/>
</dbReference>
<keyword evidence="7" id="KW-1185">Reference proteome</keyword>
<evidence type="ECO:0000313" key="6">
    <source>
        <dbReference type="EMBL" id="RMA44046.1"/>
    </source>
</evidence>
<feature type="zinc finger region" description="dksA C4-type" evidence="4">
    <location>
        <begin position="89"/>
        <end position="113"/>
    </location>
</feature>
<evidence type="ECO:0000256" key="4">
    <source>
        <dbReference type="PROSITE-ProRule" id="PRU00510"/>
    </source>
</evidence>
<keyword evidence="3" id="KW-0862">Zinc</keyword>
<accession>A0A3L9YDG4</accession>
<evidence type="ECO:0000256" key="1">
    <source>
        <dbReference type="ARBA" id="ARBA00022723"/>
    </source>
</evidence>
<dbReference type="AlphaFoldDB" id="A0A3L9YDG4"/>